<evidence type="ECO:0000313" key="2">
    <source>
        <dbReference type="Proteomes" id="UP000003688"/>
    </source>
</evidence>
<protein>
    <submittedName>
        <fullName evidence="1">Uncharacterized protein</fullName>
    </submittedName>
</protein>
<dbReference type="Proteomes" id="UP000003688">
    <property type="component" value="Unassembled WGS sequence"/>
</dbReference>
<dbReference type="EMBL" id="ABOX02000016">
    <property type="protein sequence ID" value="EEF60570.1"/>
    <property type="molecule type" value="Genomic_DNA"/>
</dbReference>
<organism evidence="1 2">
    <name type="scientific">Pedosphaera parvula (strain Ellin514)</name>
    <dbReference type="NCBI Taxonomy" id="320771"/>
    <lineage>
        <taxon>Bacteria</taxon>
        <taxon>Pseudomonadati</taxon>
        <taxon>Verrucomicrobiota</taxon>
        <taxon>Pedosphaerae</taxon>
        <taxon>Pedosphaerales</taxon>
        <taxon>Pedosphaeraceae</taxon>
        <taxon>Pedosphaera</taxon>
    </lineage>
</organism>
<keyword evidence="2" id="KW-1185">Reference proteome</keyword>
<comment type="caution">
    <text evidence="1">The sequence shown here is derived from an EMBL/GenBank/DDBJ whole genome shotgun (WGS) entry which is preliminary data.</text>
</comment>
<sequence>MPCLKEEIGKFTAWGICTKPAAAELETYYDHWQDLYAAVKQLLAGNLNAT</sequence>
<accession>B9XI77</accession>
<name>B9XI77_PEDPL</name>
<evidence type="ECO:0000313" key="1">
    <source>
        <dbReference type="EMBL" id="EEF60570.1"/>
    </source>
</evidence>
<dbReference type="AlphaFoldDB" id="B9XI77"/>
<dbReference type="STRING" id="320771.Cflav_PD3540"/>
<reference evidence="1 2" key="1">
    <citation type="journal article" date="2011" name="J. Bacteriol.">
        <title>Genome sequence of 'Pedosphaera parvula' Ellin514, an aerobic Verrucomicrobial isolate from pasture soil.</title>
        <authorList>
            <person name="Kant R."/>
            <person name="van Passel M.W."/>
            <person name="Sangwan P."/>
            <person name="Palva A."/>
            <person name="Lucas S."/>
            <person name="Copeland A."/>
            <person name="Lapidus A."/>
            <person name="Glavina Del Rio T."/>
            <person name="Dalin E."/>
            <person name="Tice H."/>
            <person name="Bruce D."/>
            <person name="Goodwin L."/>
            <person name="Pitluck S."/>
            <person name="Chertkov O."/>
            <person name="Larimer F.W."/>
            <person name="Land M.L."/>
            <person name="Hauser L."/>
            <person name="Brettin T.S."/>
            <person name="Detter J.C."/>
            <person name="Han S."/>
            <person name="de Vos W.M."/>
            <person name="Janssen P.H."/>
            <person name="Smidt H."/>
        </authorList>
    </citation>
    <scope>NUCLEOTIDE SEQUENCE [LARGE SCALE GENOMIC DNA]</scope>
    <source>
        <strain evidence="1 2">Ellin514</strain>
    </source>
</reference>
<proteinExistence type="predicted"/>
<gene>
    <name evidence="1" type="ORF">Cflav_PD3540</name>
</gene>